<proteinExistence type="predicted"/>
<accession>A0A4Q1K9I2</accession>
<evidence type="ECO:0000256" key="1">
    <source>
        <dbReference type="ARBA" id="ARBA00022679"/>
    </source>
</evidence>
<keyword evidence="5" id="KW-1185">Reference proteome</keyword>
<reference evidence="5" key="1">
    <citation type="submission" date="2019-01" db="EMBL/GenBank/DDBJ databases">
        <title>Cytophagaceae bacterium strain CAR-16.</title>
        <authorList>
            <person name="Chen W.-M."/>
        </authorList>
    </citation>
    <scope>NUCLEOTIDE SEQUENCE [LARGE SCALE GENOMIC DNA]</scope>
    <source>
        <strain evidence="5">LLJ-11</strain>
    </source>
</reference>
<sequence length="147" mass="16816">MKLVRTTSDNPDFKKLSALFDEYLVDIDGDERDFFAFYNNVQLEHVLVIYENEIAVGCGGFKKFDEHTAEIKRMFVHPDQRGKGIASLILSELESWAKEEGFNSFILETSPKLTSAIALYKKTGYQLIPNYGQYIGVENSICMKKEN</sequence>
<organism evidence="4 5">
    <name type="scientific">Flavobacterium amnicola</name>
    <dbReference type="NCBI Taxonomy" id="2506422"/>
    <lineage>
        <taxon>Bacteria</taxon>
        <taxon>Pseudomonadati</taxon>
        <taxon>Bacteroidota</taxon>
        <taxon>Flavobacteriia</taxon>
        <taxon>Flavobacteriales</taxon>
        <taxon>Flavobacteriaceae</taxon>
        <taxon>Flavobacterium</taxon>
    </lineage>
</organism>
<dbReference type="GO" id="GO:0016747">
    <property type="term" value="F:acyltransferase activity, transferring groups other than amino-acyl groups"/>
    <property type="evidence" value="ECO:0007669"/>
    <property type="project" value="InterPro"/>
</dbReference>
<dbReference type="Pfam" id="PF00583">
    <property type="entry name" value="Acetyltransf_1"/>
    <property type="match status" value="1"/>
</dbReference>
<dbReference type="EMBL" id="SBKO01000001">
    <property type="protein sequence ID" value="RXR21269.1"/>
    <property type="molecule type" value="Genomic_DNA"/>
</dbReference>
<dbReference type="PROSITE" id="PS51186">
    <property type="entry name" value="GNAT"/>
    <property type="match status" value="1"/>
</dbReference>
<dbReference type="CDD" id="cd04301">
    <property type="entry name" value="NAT_SF"/>
    <property type="match status" value="1"/>
</dbReference>
<keyword evidence="2" id="KW-0012">Acyltransferase</keyword>
<feature type="domain" description="N-acetyltransferase" evidence="3">
    <location>
        <begin position="1"/>
        <end position="147"/>
    </location>
</feature>
<dbReference type="OrthoDB" id="9803233at2"/>
<dbReference type="AlphaFoldDB" id="A0A4Q1K9I2"/>
<dbReference type="InterPro" id="IPR050832">
    <property type="entry name" value="Bact_Acetyltransf"/>
</dbReference>
<evidence type="ECO:0000256" key="2">
    <source>
        <dbReference type="ARBA" id="ARBA00023315"/>
    </source>
</evidence>
<dbReference type="Gene3D" id="3.40.630.30">
    <property type="match status" value="1"/>
</dbReference>
<gene>
    <name evidence="4" type="ORF">EQG63_04845</name>
</gene>
<protein>
    <submittedName>
        <fullName evidence="4">GNAT family N-acetyltransferase</fullName>
    </submittedName>
</protein>
<dbReference type="Proteomes" id="UP000290283">
    <property type="component" value="Unassembled WGS sequence"/>
</dbReference>
<evidence type="ECO:0000259" key="3">
    <source>
        <dbReference type="PROSITE" id="PS51186"/>
    </source>
</evidence>
<dbReference type="RefSeq" id="WP_129434981.1">
    <property type="nucleotide sequence ID" value="NZ_SBKO01000001.1"/>
</dbReference>
<comment type="caution">
    <text evidence="4">The sequence shown here is derived from an EMBL/GenBank/DDBJ whole genome shotgun (WGS) entry which is preliminary data.</text>
</comment>
<keyword evidence="1 4" id="KW-0808">Transferase</keyword>
<dbReference type="InterPro" id="IPR016181">
    <property type="entry name" value="Acyl_CoA_acyltransferase"/>
</dbReference>
<dbReference type="InterPro" id="IPR000182">
    <property type="entry name" value="GNAT_dom"/>
</dbReference>
<dbReference type="SUPFAM" id="SSF55729">
    <property type="entry name" value="Acyl-CoA N-acyltransferases (Nat)"/>
    <property type="match status" value="1"/>
</dbReference>
<evidence type="ECO:0000313" key="5">
    <source>
        <dbReference type="Proteomes" id="UP000290283"/>
    </source>
</evidence>
<dbReference type="PANTHER" id="PTHR43877:SF2">
    <property type="entry name" value="AMINOALKYLPHOSPHONATE N-ACETYLTRANSFERASE-RELATED"/>
    <property type="match status" value="1"/>
</dbReference>
<name>A0A4Q1K9I2_9FLAO</name>
<dbReference type="PANTHER" id="PTHR43877">
    <property type="entry name" value="AMINOALKYLPHOSPHONATE N-ACETYLTRANSFERASE-RELATED-RELATED"/>
    <property type="match status" value="1"/>
</dbReference>
<evidence type="ECO:0000313" key="4">
    <source>
        <dbReference type="EMBL" id="RXR21269.1"/>
    </source>
</evidence>